<comment type="caution">
    <text evidence="1">The sequence shown here is derived from an EMBL/GenBank/DDBJ whole genome shotgun (WGS) entry which is preliminary data.</text>
</comment>
<dbReference type="Proteomes" id="UP001065298">
    <property type="component" value="Chromosome 8"/>
</dbReference>
<protein>
    <submittedName>
        <fullName evidence="1">Lactamase-B domain-containing protein</fullName>
    </submittedName>
</protein>
<organism evidence="1 2">
    <name type="scientific">Fusarium keratoplasticum</name>
    <dbReference type="NCBI Taxonomy" id="1328300"/>
    <lineage>
        <taxon>Eukaryota</taxon>
        <taxon>Fungi</taxon>
        <taxon>Dikarya</taxon>
        <taxon>Ascomycota</taxon>
        <taxon>Pezizomycotina</taxon>
        <taxon>Sordariomycetes</taxon>
        <taxon>Hypocreomycetidae</taxon>
        <taxon>Hypocreales</taxon>
        <taxon>Nectriaceae</taxon>
        <taxon>Fusarium</taxon>
        <taxon>Fusarium solani species complex</taxon>
    </lineage>
</organism>
<reference evidence="1" key="1">
    <citation type="submission" date="2022-06" db="EMBL/GenBank/DDBJ databases">
        <title>Fusarium solani species complex genomes reveal bases of compartmentalisation and animal pathogenesis.</title>
        <authorList>
            <person name="Tsai I.J."/>
        </authorList>
    </citation>
    <scope>NUCLEOTIDE SEQUENCE</scope>
    <source>
        <strain evidence="1">Fu6.1</strain>
    </source>
</reference>
<evidence type="ECO:0000313" key="1">
    <source>
        <dbReference type="EMBL" id="KAI8660947.1"/>
    </source>
</evidence>
<accession>A0ACC0QPK3</accession>
<dbReference type="EMBL" id="CM046510">
    <property type="protein sequence ID" value="KAI8660947.1"/>
    <property type="molecule type" value="Genomic_DNA"/>
</dbReference>
<keyword evidence="2" id="KW-1185">Reference proteome</keyword>
<gene>
    <name evidence="1" type="ORF">NCS57_01073700</name>
</gene>
<evidence type="ECO:0000313" key="2">
    <source>
        <dbReference type="Proteomes" id="UP001065298"/>
    </source>
</evidence>
<name>A0ACC0QPK3_9HYPO</name>
<sequence length="157" mass="17109">MSTGSVKTQNNSWSVPTKDKVVADGDVVKSGNVMIKIVHTPGHTLGTISLIFAVFDNCEPHVAGLSGGTGTPRQQNLREMKTTSQNWFADIAREEGVDILLSNHNVADHALFHADILVHRGSDPANPFVVLVENFEKYMRINALCSRVVAAREGMEL</sequence>
<proteinExistence type="predicted"/>